<organism evidence="1">
    <name type="scientific">Sigmofec virus UA08Rod_5433</name>
    <dbReference type="NCBI Taxonomy" id="2929424"/>
    <lineage>
        <taxon>Viruses</taxon>
        <taxon>Monodnaviria</taxon>
        <taxon>Sangervirae</taxon>
        <taxon>Phixviricota</taxon>
        <taxon>Malgrandaviricetes</taxon>
        <taxon>Petitvirales</taxon>
        <taxon>Microviridae</taxon>
    </lineage>
</organism>
<dbReference type="InterPro" id="IPR046781">
    <property type="entry name" value="Phage_ORF5"/>
</dbReference>
<name>A0A976N159_9VIRU</name>
<sequence>MRDVKTGFMSPTMDLSDDSAIRNFAHSVGNSEGILFSFVQDFSLYRIADFDTDTGVLSPISPVIQLIDGPAALRMMSPGGVSNG</sequence>
<protein>
    <submittedName>
        <fullName evidence="1">Nonstructural protein</fullName>
    </submittedName>
</protein>
<dbReference type="EMBL" id="OM869547">
    <property type="protein sequence ID" value="UPW41132.1"/>
    <property type="molecule type" value="Genomic_DNA"/>
</dbReference>
<reference evidence="1" key="1">
    <citation type="submission" date="2022-02" db="EMBL/GenBank/DDBJ databases">
        <title>Towards deciphering the DNA virus diversity associated with rodent species in the families Cricetidae and Heteromyidae.</title>
        <authorList>
            <person name="Lund M."/>
            <person name="Larsen B.B."/>
            <person name="Gryseels S."/>
            <person name="Kraberger S."/>
            <person name="Rowsey D.M."/>
            <person name="Steger L."/>
            <person name="Yule K.M."/>
            <person name="Upham N.S."/>
            <person name="Worobey M."/>
            <person name="Van Doorslaer K."/>
            <person name="Varsani A."/>
        </authorList>
    </citation>
    <scope>NUCLEOTIDE SEQUENCE</scope>
    <source>
        <strain evidence="1">UA08Rod_5433</strain>
    </source>
</reference>
<proteinExistence type="predicted"/>
<evidence type="ECO:0000313" key="1">
    <source>
        <dbReference type="EMBL" id="UPW41132.1"/>
    </source>
</evidence>
<accession>A0A976N159</accession>
<dbReference type="Pfam" id="PF20577">
    <property type="entry name" value="Phage_ORF5"/>
    <property type="match status" value="1"/>
</dbReference>